<evidence type="ECO:0000256" key="1">
    <source>
        <dbReference type="ARBA" id="ARBA00022475"/>
    </source>
</evidence>
<comment type="subcellular location">
    <subcellularLocation>
        <location evidence="5">Cell inner membrane</location>
        <topology evidence="5">Multi-pass membrane protein</topology>
    </subcellularLocation>
</comment>
<organism evidence="6 7">
    <name type="scientific">Brevundimonas vitisensis</name>
    <dbReference type="NCBI Taxonomy" id="2800818"/>
    <lineage>
        <taxon>Bacteria</taxon>
        <taxon>Pseudomonadati</taxon>
        <taxon>Pseudomonadota</taxon>
        <taxon>Alphaproteobacteria</taxon>
        <taxon>Caulobacterales</taxon>
        <taxon>Caulobacteraceae</taxon>
        <taxon>Brevundimonas</taxon>
    </lineage>
</organism>
<evidence type="ECO:0000256" key="4">
    <source>
        <dbReference type="ARBA" id="ARBA00023136"/>
    </source>
</evidence>
<keyword evidence="5" id="KW-0997">Cell inner membrane</keyword>
<feature type="transmembrane region" description="Helical" evidence="5">
    <location>
        <begin position="169"/>
        <end position="191"/>
    </location>
</feature>
<proteinExistence type="inferred from homology"/>
<name>A0ABX7BJI5_9CAUL</name>
<evidence type="ECO:0000256" key="3">
    <source>
        <dbReference type="ARBA" id="ARBA00022989"/>
    </source>
</evidence>
<dbReference type="PANTHER" id="PTHR36917">
    <property type="entry name" value="INTRACELLULAR SEPTATION PROTEIN A-RELATED"/>
    <property type="match status" value="1"/>
</dbReference>
<keyword evidence="4 5" id="KW-0472">Membrane</keyword>
<dbReference type="EMBL" id="CP067977">
    <property type="protein sequence ID" value="QQQ17726.1"/>
    <property type="molecule type" value="Genomic_DNA"/>
</dbReference>
<protein>
    <recommendedName>
        <fullName evidence="5">Inner membrane-spanning protein YciB</fullName>
    </recommendedName>
</protein>
<gene>
    <name evidence="5" type="primary">yciB</name>
    <name evidence="6" type="ORF">JIP62_10315</name>
</gene>
<dbReference type="HAMAP" id="MF_00189">
    <property type="entry name" value="YciB"/>
    <property type="match status" value="1"/>
</dbReference>
<feature type="transmembrane region" description="Helical" evidence="5">
    <location>
        <begin position="14"/>
        <end position="33"/>
    </location>
</feature>
<accession>A0ABX7BJI5</accession>
<evidence type="ECO:0000256" key="5">
    <source>
        <dbReference type="HAMAP-Rule" id="MF_00189"/>
    </source>
</evidence>
<keyword evidence="7" id="KW-1185">Reference proteome</keyword>
<keyword evidence="1 5" id="KW-1003">Cell membrane</keyword>
<feature type="transmembrane region" description="Helical" evidence="5">
    <location>
        <begin position="72"/>
        <end position="91"/>
    </location>
</feature>
<comment type="function">
    <text evidence="5">Plays a role in cell envelope biogenesis, maintenance of cell envelope integrity and membrane homeostasis.</text>
</comment>
<dbReference type="PANTHER" id="PTHR36917:SF1">
    <property type="entry name" value="INNER MEMBRANE-SPANNING PROTEIN YCIB"/>
    <property type="match status" value="1"/>
</dbReference>
<dbReference type="Pfam" id="PF04279">
    <property type="entry name" value="IspA"/>
    <property type="match status" value="1"/>
</dbReference>
<comment type="similarity">
    <text evidence="5">Belongs to the YciB family.</text>
</comment>
<dbReference type="RefSeq" id="WP_201102102.1">
    <property type="nucleotide sequence ID" value="NZ_CP067977.1"/>
</dbReference>
<reference evidence="6 7" key="1">
    <citation type="submission" date="2021-01" db="EMBL/GenBank/DDBJ databases">
        <title>Brevundimonas vitis sp. nov., an bacterium isolated from grape (Vitis vinifera).</title>
        <authorList>
            <person name="Jiang L."/>
            <person name="Lee J."/>
        </authorList>
    </citation>
    <scope>NUCLEOTIDE SEQUENCE [LARGE SCALE GENOMIC DNA]</scope>
    <source>
        <strain evidence="6 7">GRTSA-9</strain>
    </source>
</reference>
<dbReference type="InterPro" id="IPR006008">
    <property type="entry name" value="YciB"/>
</dbReference>
<evidence type="ECO:0000313" key="6">
    <source>
        <dbReference type="EMBL" id="QQQ17726.1"/>
    </source>
</evidence>
<dbReference type="Proteomes" id="UP000595448">
    <property type="component" value="Chromosome"/>
</dbReference>
<comment type="caution">
    <text evidence="5">Lacks conserved residue(s) required for the propagation of feature annotation.</text>
</comment>
<sequence>MTEVEATAAPNRQWIRQAVDFGALVAFGAAYIVHRARGLEGGEALVQATWVLVAASAIALIVGYLVERRLAPLPLLAGGFALIFGVLTLFFHDPSVLKIKLSIQNGLLAAILLGSLPLKKYPFKYLLGDSIRVTDAAWRTLTLRYGLYFAAIAITNEIVWRNYSDDTWVAFRGIIWIAACVFGLAQVPFILKNLIKDEAPAVPGPTSPDPGL</sequence>
<keyword evidence="2 5" id="KW-0812">Transmembrane</keyword>
<evidence type="ECO:0000256" key="2">
    <source>
        <dbReference type="ARBA" id="ARBA00022692"/>
    </source>
</evidence>
<keyword evidence="3 5" id="KW-1133">Transmembrane helix</keyword>
<feature type="transmembrane region" description="Helical" evidence="5">
    <location>
        <begin position="45"/>
        <end position="66"/>
    </location>
</feature>
<evidence type="ECO:0000313" key="7">
    <source>
        <dbReference type="Proteomes" id="UP000595448"/>
    </source>
</evidence>